<dbReference type="Pfam" id="PF02892">
    <property type="entry name" value="zf-BED"/>
    <property type="match status" value="1"/>
</dbReference>
<dbReference type="GO" id="GO:0005634">
    <property type="term" value="C:nucleus"/>
    <property type="evidence" value="ECO:0007669"/>
    <property type="project" value="UniProtKB-SubCell"/>
</dbReference>
<dbReference type="InterPro" id="IPR036236">
    <property type="entry name" value="Znf_C2H2_sf"/>
</dbReference>
<protein>
    <recommendedName>
        <fullName evidence="11">BED-type domain-containing protein</fullName>
    </recommendedName>
</protein>
<keyword evidence="3 9" id="KW-0863">Zinc-finger</keyword>
<reference evidence="12 13" key="1">
    <citation type="submission" date="2019-01" db="EMBL/GenBank/DDBJ databases">
        <title>A draft genome assembly of the solar-powered sea slug Elysia chlorotica.</title>
        <authorList>
            <person name="Cai H."/>
            <person name="Li Q."/>
            <person name="Fang X."/>
            <person name="Li J."/>
            <person name="Curtis N.E."/>
            <person name="Altenburger A."/>
            <person name="Shibata T."/>
            <person name="Feng M."/>
            <person name="Maeda T."/>
            <person name="Schwartz J.A."/>
            <person name="Shigenobu S."/>
            <person name="Lundholm N."/>
            <person name="Nishiyama T."/>
            <person name="Yang H."/>
            <person name="Hasebe M."/>
            <person name="Li S."/>
            <person name="Pierce S.K."/>
            <person name="Wang J."/>
        </authorList>
    </citation>
    <scope>NUCLEOTIDE SEQUENCE [LARGE SCALE GENOMIC DNA]</scope>
    <source>
        <strain evidence="12">EC2010</strain>
        <tissue evidence="12">Whole organism of an adult</tissue>
    </source>
</reference>
<dbReference type="EMBL" id="RQTK01000960">
    <property type="protein sequence ID" value="RUS73247.1"/>
    <property type="molecule type" value="Genomic_DNA"/>
</dbReference>
<feature type="region of interest" description="Disordered" evidence="10">
    <location>
        <begin position="99"/>
        <end position="118"/>
    </location>
</feature>
<dbReference type="SUPFAM" id="SSF140996">
    <property type="entry name" value="Hermes dimerisation domain"/>
    <property type="match status" value="1"/>
</dbReference>
<evidence type="ECO:0000256" key="3">
    <source>
        <dbReference type="ARBA" id="ARBA00022771"/>
    </source>
</evidence>
<gene>
    <name evidence="12" type="ORF">EGW08_018990</name>
</gene>
<dbReference type="SUPFAM" id="SSF53098">
    <property type="entry name" value="Ribonuclease H-like"/>
    <property type="match status" value="1"/>
</dbReference>
<evidence type="ECO:0000256" key="1">
    <source>
        <dbReference type="ARBA" id="ARBA00004123"/>
    </source>
</evidence>
<comment type="subcellular location">
    <subcellularLocation>
        <location evidence="1">Nucleus</location>
    </subcellularLocation>
</comment>
<evidence type="ECO:0000256" key="9">
    <source>
        <dbReference type="PROSITE-ProRule" id="PRU00027"/>
    </source>
</evidence>
<sequence length="451" mass="51169">MSTPGKGGPRRPRSVVWYYFDKIPDEPFRARCKLCGATCHHANNTSNLFKHLRVKHTASYKEAEEQREQEMELYIELKAKAGKPVTRPMKRLKPLSASLQTRPTRGRGRPRGSTNHSVVNNATIPLKSELNPTLNALNTSGDCVKKTYYMTKVRDRQNVGRAFLRMLATDMEHPSIVNRPGFRNFVAALDSRFELPQKKNIMKTMIPELAEEIKQKVKLNVDVASYFALSVESWKYRESQSYMTVSAHFIRDSWEMSSIVLETFDCTEDRTGGHTQFKCVRRVGEEVLKPFYAASQELCTEPYTCMSKLIPISTLLQQVTDAGISAEESSTSCSAAQAQAALRNALASQMQQHLATVENNYRLAAATLLDPRFFKEANIPRTSDPLQWWKLNEVQFPNLKVLAKKFLCVPATALSSDRLFDKGGDDFARRRDAFRGGQLNNMIFLNKNISH</sequence>
<keyword evidence="6" id="KW-0238">DNA-binding</keyword>
<keyword evidence="13" id="KW-1185">Reference proteome</keyword>
<evidence type="ECO:0000313" key="13">
    <source>
        <dbReference type="Proteomes" id="UP000271974"/>
    </source>
</evidence>
<dbReference type="PANTHER" id="PTHR46481">
    <property type="entry name" value="ZINC FINGER BED DOMAIN-CONTAINING PROTEIN 4"/>
    <property type="match status" value="1"/>
</dbReference>
<keyword evidence="8" id="KW-0539">Nucleus</keyword>
<dbReference type="InterPro" id="IPR003656">
    <property type="entry name" value="Znf_BED"/>
</dbReference>
<evidence type="ECO:0000256" key="5">
    <source>
        <dbReference type="ARBA" id="ARBA00023015"/>
    </source>
</evidence>
<accession>A0A3S0ZAG5</accession>
<keyword evidence="7" id="KW-0804">Transcription</keyword>
<dbReference type="InterPro" id="IPR052035">
    <property type="entry name" value="ZnF_BED_domain_contain"/>
</dbReference>
<comment type="caution">
    <text evidence="12">The sequence shown here is derived from an EMBL/GenBank/DDBJ whole genome shotgun (WGS) entry which is preliminary data.</text>
</comment>
<dbReference type="Proteomes" id="UP000271974">
    <property type="component" value="Unassembled WGS sequence"/>
</dbReference>
<dbReference type="Pfam" id="PF05699">
    <property type="entry name" value="Dimer_Tnp_hAT"/>
    <property type="match status" value="1"/>
</dbReference>
<keyword evidence="4" id="KW-0862">Zinc</keyword>
<keyword evidence="2" id="KW-0479">Metal-binding</keyword>
<dbReference type="GO" id="GO:0046983">
    <property type="term" value="F:protein dimerization activity"/>
    <property type="evidence" value="ECO:0007669"/>
    <property type="project" value="InterPro"/>
</dbReference>
<proteinExistence type="predicted"/>
<dbReference type="OrthoDB" id="106267at2759"/>
<dbReference type="PANTHER" id="PTHR46481:SF10">
    <property type="entry name" value="ZINC FINGER BED DOMAIN-CONTAINING PROTEIN 39"/>
    <property type="match status" value="1"/>
</dbReference>
<evidence type="ECO:0000256" key="10">
    <source>
        <dbReference type="SAM" id="MobiDB-lite"/>
    </source>
</evidence>
<evidence type="ECO:0000259" key="11">
    <source>
        <dbReference type="PROSITE" id="PS50808"/>
    </source>
</evidence>
<dbReference type="GO" id="GO:0008270">
    <property type="term" value="F:zinc ion binding"/>
    <property type="evidence" value="ECO:0007669"/>
    <property type="project" value="UniProtKB-KW"/>
</dbReference>
<dbReference type="GO" id="GO:0003677">
    <property type="term" value="F:DNA binding"/>
    <property type="evidence" value="ECO:0007669"/>
    <property type="project" value="UniProtKB-KW"/>
</dbReference>
<dbReference type="SUPFAM" id="SSF57667">
    <property type="entry name" value="beta-beta-alpha zinc fingers"/>
    <property type="match status" value="1"/>
</dbReference>
<feature type="domain" description="BED-type" evidence="11">
    <location>
        <begin position="11"/>
        <end position="63"/>
    </location>
</feature>
<dbReference type="AlphaFoldDB" id="A0A3S0ZAG5"/>
<evidence type="ECO:0000256" key="4">
    <source>
        <dbReference type="ARBA" id="ARBA00022833"/>
    </source>
</evidence>
<keyword evidence="5" id="KW-0805">Transcription regulation</keyword>
<evidence type="ECO:0000256" key="6">
    <source>
        <dbReference type="ARBA" id="ARBA00023125"/>
    </source>
</evidence>
<evidence type="ECO:0000256" key="7">
    <source>
        <dbReference type="ARBA" id="ARBA00023163"/>
    </source>
</evidence>
<dbReference type="InterPro" id="IPR008906">
    <property type="entry name" value="HATC_C_dom"/>
</dbReference>
<evidence type="ECO:0000256" key="2">
    <source>
        <dbReference type="ARBA" id="ARBA00022723"/>
    </source>
</evidence>
<evidence type="ECO:0000256" key="8">
    <source>
        <dbReference type="ARBA" id="ARBA00023242"/>
    </source>
</evidence>
<dbReference type="GO" id="GO:0009791">
    <property type="term" value="P:post-embryonic development"/>
    <property type="evidence" value="ECO:0007669"/>
    <property type="project" value="UniProtKB-ARBA"/>
</dbReference>
<dbReference type="PROSITE" id="PS50808">
    <property type="entry name" value="ZF_BED"/>
    <property type="match status" value="1"/>
</dbReference>
<name>A0A3S0ZAG5_ELYCH</name>
<dbReference type="InterPro" id="IPR012337">
    <property type="entry name" value="RNaseH-like_sf"/>
</dbReference>
<dbReference type="SMART" id="SM00614">
    <property type="entry name" value="ZnF_BED"/>
    <property type="match status" value="1"/>
</dbReference>
<organism evidence="12 13">
    <name type="scientific">Elysia chlorotica</name>
    <name type="common">Eastern emerald elysia</name>
    <name type="synonym">Sea slug</name>
    <dbReference type="NCBI Taxonomy" id="188477"/>
    <lineage>
        <taxon>Eukaryota</taxon>
        <taxon>Metazoa</taxon>
        <taxon>Spiralia</taxon>
        <taxon>Lophotrochozoa</taxon>
        <taxon>Mollusca</taxon>
        <taxon>Gastropoda</taxon>
        <taxon>Heterobranchia</taxon>
        <taxon>Euthyneura</taxon>
        <taxon>Panpulmonata</taxon>
        <taxon>Sacoglossa</taxon>
        <taxon>Placobranchoidea</taxon>
        <taxon>Plakobranchidae</taxon>
        <taxon>Elysia</taxon>
    </lineage>
</organism>
<evidence type="ECO:0000313" key="12">
    <source>
        <dbReference type="EMBL" id="RUS73247.1"/>
    </source>
</evidence>